<accession>A0A085CAD7</accession>
<dbReference type="Proteomes" id="UP000665181">
    <property type="component" value="Unassembled WGS sequence"/>
</dbReference>
<evidence type="ECO:0000313" key="2">
    <source>
        <dbReference type="EMBL" id="MBO3795930.1"/>
    </source>
</evidence>
<dbReference type="RefSeq" id="WP_003232866.1">
    <property type="nucleotide sequence ID" value="NZ_AP024621.1"/>
</dbReference>
<keyword evidence="1" id="KW-0175">Coiled coil</keyword>
<dbReference type="Proteomes" id="UP001229422">
    <property type="component" value="Chromosome"/>
</dbReference>
<feature type="coiled-coil region" evidence="1">
    <location>
        <begin position="37"/>
        <end position="74"/>
    </location>
</feature>
<dbReference type="AlphaFoldDB" id="A0A085CAD7"/>
<evidence type="ECO:0000256" key="1">
    <source>
        <dbReference type="SAM" id="Coils"/>
    </source>
</evidence>
<gene>
    <name evidence="2" type="ORF">J5227_16840</name>
    <name evidence="3" type="ORF">QL281_18955</name>
</gene>
<organism evidence="2 4">
    <name type="scientific">Bacillus subtilis</name>
    <dbReference type="NCBI Taxonomy" id="1423"/>
    <lineage>
        <taxon>Bacteria</taxon>
        <taxon>Bacillati</taxon>
        <taxon>Bacillota</taxon>
        <taxon>Bacilli</taxon>
        <taxon>Bacillales</taxon>
        <taxon>Bacillaceae</taxon>
        <taxon>Bacillus</taxon>
    </lineage>
</organism>
<name>A0A085CAD7_BACIU</name>
<dbReference type="OMA" id="LPQIMGK"/>
<proteinExistence type="predicted"/>
<reference evidence="2" key="1">
    <citation type="submission" date="2021-03" db="EMBL/GenBank/DDBJ databases">
        <title>Isolation of Bacillus subtilis from fermented food sample.</title>
        <authorList>
            <person name="Lakshmanan V."/>
            <person name="Athira K."/>
            <person name="Rajagopal K."/>
        </authorList>
    </citation>
    <scope>NUCLEOTIDE SEQUENCE</scope>
    <source>
        <strain evidence="2">S1</strain>
    </source>
</reference>
<evidence type="ECO:0000313" key="4">
    <source>
        <dbReference type="Proteomes" id="UP000665181"/>
    </source>
</evidence>
<evidence type="ECO:0000313" key="3">
    <source>
        <dbReference type="EMBL" id="WHM20848.1"/>
    </source>
</evidence>
<dbReference type="EMBL" id="CP125292">
    <property type="protein sequence ID" value="WHM20848.1"/>
    <property type="molecule type" value="Genomic_DNA"/>
</dbReference>
<reference evidence="3" key="2">
    <citation type="submission" date="2023-05" db="EMBL/GenBank/DDBJ databases">
        <title>Complete genome sequence of Bacillus subtilis SRCM117797 isolated from Soybean paste.</title>
        <authorList>
            <person name="Abraha H.B."/>
            <person name="Kim K.-P."/>
            <person name="Ryu M.-S."/>
            <person name="Jeong D.-Y."/>
        </authorList>
    </citation>
    <scope>NUCLEOTIDE SEQUENCE</scope>
    <source>
        <strain evidence="3">SRCM117797</strain>
    </source>
</reference>
<sequence length="84" mass="10128">MIYAGQIQNQQYAQYANRTIGHKQDYAGTEKISYVPFQRVYKELEKQQENQTAAERKVNEMKRKRSLYKRLREKGMGTYINRYV</sequence>
<dbReference type="EMBL" id="JAGFPW010000017">
    <property type="protein sequence ID" value="MBO3795930.1"/>
    <property type="molecule type" value="Genomic_DNA"/>
</dbReference>
<dbReference type="SMR" id="A0A085CAD7"/>
<protein>
    <submittedName>
        <fullName evidence="2">Uncharacterized protein</fullName>
    </submittedName>
</protein>